<feature type="region of interest" description="Disordered" evidence="1">
    <location>
        <begin position="378"/>
        <end position="417"/>
    </location>
</feature>
<feature type="compositionally biased region" description="Low complexity" evidence="1">
    <location>
        <begin position="879"/>
        <end position="891"/>
    </location>
</feature>
<feature type="region of interest" description="Disordered" evidence="1">
    <location>
        <begin position="945"/>
        <end position="975"/>
    </location>
</feature>
<feature type="region of interest" description="Disordered" evidence="1">
    <location>
        <begin position="314"/>
        <end position="350"/>
    </location>
</feature>
<feature type="compositionally biased region" description="Low complexity" evidence="1">
    <location>
        <begin position="30"/>
        <end position="42"/>
    </location>
</feature>
<feature type="compositionally biased region" description="Low complexity" evidence="1">
    <location>
        <begin position="85"/>
        <end position="100"/>
    </location>
</feature>
<feature type="region of interest" description="Disordered" evidence="1">
    <location>
        <begin position="28"/>
        <end position="100"/>
    </location>
</feature>
<feature type="compositionally biased region" description="Polar residues" evidence="1">
    <location>
        <begin position="538"/>
        <end position="547"/>
    </location>
</feature>
<feature type="compositionally biased region" description="Low complexity" evidence="1">
    <location>
        <begin position="848"/>
        <end position="860"/>
    </location>
</feature>
<feature type="region of interest" description="Disordered" evidence="1">
    <location>
        <begin position="772"/>
        <end position="796"/>
    </location>
</feature>
<evidence type="ECO:0000313" key="3">
    <source>
        <dbReference type="Proteomes" id="UP000515146"/>
    </source>
</evidence>
<dbReference type="InParanoid" id="A0A6P6XS78"/>
<dbReference type="Proteomes" id="UP000515146">
    <property type="component" value="Unplaced"/>
</dbReference>
<protein>
    <submittedName>
        <fullName evidence="4">Mediator of RNA polymerase II transcription subunit 12</fullName>
    </submittedName>
</protein>
<dbReference type="OMA" id="RFHANSL"/>
<feature type="compositionally biased region" description="Low complexity" evidence="1">
    <location>
        <begin position="378"/>
        <end position="415"/>
    </location>
</feature>
<feature type="region of interest" description="Disordered" evidence="1">
    <location>
        <begin position="877"/>
        <end position="907"/>
    </location>
</feature>
<evidence type="ECO:0000256" key="2">
    <source>
        <dbReference type="SAM" id="SignalP"/>
    </source>
</evidence>
<feature type="region of interest" description="Disordered" evidence="1">
    <location>
        <begin position="697"/>
        <end position="718"/>
    </location>
</feature>
<dbReference type="PANTHER" id="PTHR13491:SF0">
    <property type="entry name" value="ZINC FINGER CCHC DOMAIN-CONTAINING PROTEIN 10"/>
    <property type="match status" value="1"/>
</dbReference>
<evidence type="ECO:0000313" key="4">
    <source>
        <dbReference type="RefSeq" id="XP_027195711.1"/>
    </source>
</evidence>
<keyword evidence="2" id="KW-0732">Signal</keyword>
<feature type="region of interest" description="Disordered" evidence="1">
    <location>
        <begin position="538"/>
        <end position="558"/>
    </location>
</feature>
<feature type="compositionally biased region" description="Low complexity" evidence="1">
    <location>
        <begin position="320"/>
        <end position="345"/>
    </location>
</feature>
<keyword evidence="3" id="KW-1185">Reference proteome</keyword>
<organism evidence="3 4">
    <name type="scientific">Dermatophagoides pteronyssinus</name>
    <name type="common">European house dust mite</name>
    <dbReference type="NCBI Taxonomy" id="6956"/>
    <lineage>
        <taxon>Eukaryota</taxon>
        <taxon>Metazoa</taxon>
        <taxon>Ecdysozoa</taxon>
        <taxon>Arthropoda</taxon>
        <taxon>Chelicerata</taxon>
        <taxon>Arachnida</taxon>
        <taxon>Acari</taxon>
        <taxon>Acariformes</taxon>
        <taxon>Sarcoptiformes</taxon>
        <taxon>Astigmata</taxon>
        <taxon>Psoroptidia</taxon>
        <taxon>Analgoidea</taxon>
        <taxon>Pyroglyphidae</taxon>
        <taxon>Dermatophagoidinae</taxon>
        <taxon>Dermatophagoides</taxon>
    </lineage>
</organism>
<feature type="compositionally biased region" description="Polar residues" evidence="1">
    <location>
        <begin position="653"/>
        <end position="669"/>
    </location>
</feature>
<dbReference type="KEGG" id="dpte:113790269"/>
<evidence type="ECO:0000256" key="1">
    <source>
        <dbReference type="SAM" id="MobiDB-lite"/>
    </source>
</evidence>
<dbReference type="InterPro" id="IPR039715">
    <property type="entry name" value="ZCCHC10"/>
</dbReference>
<name>A0A6P6XS78_DERPT</name>
<feature type="signal peptide" evidence="2">
    <location>
        <begin position="1"/>
        <end position="23"/>
    </location>
</feature>
<feature type="compositionally biased region" description="Low complexity" evidence="1">
    <location>
        <begin position="704"/>
        <end position="718"/>
    </location>
</feature>
<reference evidence="4" key="1">
    <citation type="submission" date="2025-08" db="UniProtKB">
        <authorList>
            <consortium name="RefSeq"/>
        </authorList>
    </citation>
    <scope>IDENTIFICATION</scope>
    <source>
        <strain evidence="4">Airmid</strain>
    </source>
</reference>
<dbReference type="AlphaFoldDB" id="A0A6P6XS78"/>
<feature type="region of interest" description="Disordered" evidence="1">
    <location>
        <begin position="813"/>
        <end position="860"/>
    </location>
</feature>
<feature type="compositionally biased region" description="Low complexity" evidence="1">
    <location>
        <begin position="814"/>
        <end position="832"/>
    </location>
</feature>
<feature type="chain" id="PRO_5028234608" evidence="2">
    <location>
        <begin position="24"/>
        <end position="1020"/>
    </location>
</feature>
<proteinExistence type="predicted"/>
<feature type="compositionally biased region" description="Basic residues" evidence="1">
    <location>
        <begin position="952"/>
        <end position="973"/>
    </location>
</feature>
<dbReference type="GeneID" id="113790269"/>
<accession>A0A6P6XS78</accession>
<feature type="compositionally biased region" description="Polar residues" evidence="1">
    <location>
        <begin position="772"/>
        <end position="793"/>
    </location>
</feature>
<dbReference type="PANTHER" id="PTHR13491">
    <property type="entry name" value="ZCCHC10 PROTEIN"/>
    <property type="match status" value="1"/>
</dbReference>
<sequence>MASKQMIIILMFITLIFFNVSNAVNNNGETSTISSSSTTTTTARNDEQQNDQIASPSDQVDETSTDKSSSSSSSSATKPQQRTGSVESSNSVTSSPSNSQRLLQLLQSTEPGRFIPLSNQEIGDGHVTMIGYTTPIVRVGEPIPIEQYLREQRQFHEQHQQQQPILQQGEISRILERLNQKFYSNNNNNPVTESSLASSAQESTDIPLRLLLTPNPSLMQQQSHQRQQFIDSQGTLFTLNDLNQIVPSSSSHSFQQQQQSVSRQDQQAINNAKLLNIPNSNSLMVDQINSEFQSGIPDFLLRGAAQLDTIVPREQQVATSSGSQQQQQLSLQLQQHPAEQQQQQQFVRPLDKPRPFVVMKPGFRNNQKLLHQIQIEHQQLQQQQPSSQTLQQQHQPQTAAAISSSSSSPASQSTSELENPFLRFNQLISGQHLLRAPHASHSQIQAQQQPHVNTISGSTPALFQHFSAQLPFGQPAFRPIQAVSRLTNGIHSPQQQQQQQQHFGQAHSSFIRTQPTQQGHVSGLSSQLTTANGFIPSHQLQHSVSKESSAISQQQQPSISSQFFTNNNIVSPQSITQPFHIAKKQTVQVETVEGPPSSNIDTKAELQNQIKHILASSPNLSEDSRARHREAIFKAVHSLIEPTTSSDSSSSSANQHNQIQSTDSTSSNLIDTANRFNSFEPFNPKSMLFNFPNSQQAQRSNLISRPTPSTLALSSLSSGQHQQQANIVGIRPSTTTPVQMNQFQLSPLVQQSGKLPFNLLSRFPSLLPGFQSSNHGLLSSPADTSKQQPQDQSSNDHRIQNQIQTFLQQHDPQRLQLTQSTSSSLQQPQQSQEFTSGSFMINQPMFGQPQTQPQSSNNANQQFQQNMAKIRLAPGLMLSSDDSTGSGSSDGQQRQVHTQEGGIVITRGKPILMPPEANRISVVNQPDDDNNNNNNNVRFHANSLQAQASQQPHHHHHHYNQHHHHHHNHHPNHNRLQTFQSESSMITPKTNSREFSEWWKERAVAPSDIAPMTMLTQLPA</sequence>
<gene>
    <name evidence="4" type="primary">LOC113790269</name>
</gene>
<feature type="compositionally biased region" description="Low complexity" evidence="1">
    <location>
        <begin position="548"/>
        <end position="558"/>
    </location>
</feature>
<dbReference type="OrthoDB" id="10552323at2759"/>
<feature type="region of interest" description="Disordered" evidence="1">
    <location>
        <begin position="642"/>
        <end position="669"/>
    </location>
</feature>
<dbReference type="RefSeq" id="XP_027195711.1">
    <property type="nucleotide sequence ID" value="XM_027339910.1"/>
</dbReference>